<keyword evidence="2" id="KW-1185">Reference proteome</keyword>
<dbReference type="RefSeq" id="WP_371839676.1">
    <property type="nucleotide sequence ID" value="NZ_JBGMEK010000032.1"/>
</dbReference>
<reference evidence="1 2" key="1">
    <citation type="submission" date="2024-08" db="EMBL/GenBank/DDBJ databases">
        <authorList>
            <person name="Ishaq N."/>
        </authorList>
    </citation>
    <scope>NUCLEOTIDE SEQUENCE [LARGE SCALE GENOMIC DNA]</scope>
    <source>
        <strain evidence="1 2">DSM 18651</strain>
    </source>
</reference>
<comment type="caution">
    <text evidence="1">The sequence shown here is derived from an EMBL/GenBank/DDBJ whole genome shotgun (WGS) entry which is preliminary data.</text>
</comment>
<evidence type="ECO:0000313" key="2">
    <source>
        <dbReference type="Proteomes" id="UP001569428"/>
    </source>
</evidence>
<gene>
    <name evidence="1" type="ORF">ACCI49_14165</name>
</gene>
<dbReference type="EMBL" id="JBGMEK010000032">
    <property type="protein sequence ID" value="MFA0812059.1"/>
    <property type="molecule type" value="Genomic_DNA"/>
</dbReference>
<protein>
    <submittedName>
        <fullName evidence="1">Uncharacterized protein</fullName>
    </submittedName>
</protein>
<organism evidence="1 2">
    <name type="scientific">Microbulbifer epialgicus</name>
    <dbReference type="NCBI Taxonomy" id="393907"/>
    <lineage>
        <taxon>Bacteria</taxon>
        <taxon>Pseudomonadati</taxon>
        <taxon>Pseudomonadota</taxon>
        <taxon>Gammaproteobacteria</taxon>
        <taxon>Cellvibrionales</taxon>
        <taxon>Microbulbiferaceae</taxon>
        <taxon>Microbulbifer</taxon>
    </lineage>
</organism>
<sequence length="44" mass="4758">MFAIAQSVRPAFVLLGADLSNGLCRTEQAFKAAFEIAVEVEPVF</sequence>
<dbReference type="Proteomes" id="UP001569428">
    <property type="component" value="Unassembled WGS sequence"/>
</dbReference>
<name>A0ABV4P224_9GAMM</name>
<evidence type="ECO:0000313" key="1">
    <source>
        <dbReference type="EMBL" id="MFA0812059.1"/>
    </source>
</evidence>
<proteinExistence type="predicted"/>
<accession>A0ABV4P224</accession>